<feature type="region of interest" description="Disordered" evidence="1">
    <location>
        <begin position="1"/>
        <end position="23"/>
    </location>
</feature>
<evidence type="ECO:0000313" key="2">
    <source>
        <dbReference type="EMBL" id="SHE33620.1"/>
    </source>
</evidence>
<dbReference type="Proteomes" id="UP000184476">
    <property type="component" value="Unassembled WGS sequence"/>
</dbReference>
<organism evidence="2 3">
    <name type="scientific">Seinonella peptonophila</name>
    <dbReference type="NCBI Taxonomy" id="112248"/>
    <lineage>
        <taxon>Bacteria</taxon>
        <taxon>Bacillati</taxon>
        <taxon>Bacillota</taxon>
        <taxon>Bacilli</taxon>
        <taxon>Bacillales</taxon>
        <taxon>Thermoactinomycetaceae</taxon>
        <taxon>Seinonella</taxon>
    </lineage>
</organism>
<sequence length="103" mass="11570">MPQDEGSQEDQSEGDTTTDQISKRHLELGLVEQDVRQRSVLRMVPLVRLINEDGEDFPDDSPDHHADHSSSEKSADLVRRPGLTEVAIDDSHHDEQNPQPAHV</sequence>
<keyword evidence="3" id="KW-1185">Reference proteome</keyword>
<proteinExistence type="predicted"/>
<evidence type="ECO:0000256" key="1">
    <source>
        <dbReference type="SAM" id="MobiDB-lite"/>
    </source>
</evidence>
<dbReference type="EMBL" id="FQVL01000001">
    <property type="protein sequence ID" value="SHE33620.1"/>
    <property type="molecule type" value="Genomic_DNA"/>
</dbReference>
<protein>
    <submittedName>
        <fullName evidence="2">Uncharacterized protein</fullName>
    </submittedName>
</protein>
<feature type="compositionally biased region" description="Basic and acidic residues" evidence="1">
    <location>
        <begin position="61"/>
        <end position="79"/>
    </location>
</feature>
<feature type="compositionally biased region" description="Acidic residues" evidence="1">
    <location>
        <begin position="1"/>
        <end position="13"/>
    </location>
</feature>
<reference evidence="2 3" key="1">
    <citation type="submission" date="2016-11" db="EMBL/GenBank/DDBJ databases">
        <authorList>
            <person name="Jaros S."/>
            <person name="Januszkiewicz K."/>
            <person name="Wedrychowicz H."/>
        </authorList>
    </citation>
    <scope>NUCLEOTIDE SEQUENCE [LARGE SCALE GENOMIC DNA]</scope>
    <source>
        <strain evidence="2 3">DSM 44666</strain>
    </source>
</reference>
<name>A0A1M4SN27_9BACL</name>
<gene>
    <name evidence="2" type="ORF">SAMN05444392_10155</name>
</gene>
<dbReference type="AlphaFoldDB" id="A0A1M4SN27"/>
<evidence type="ECO:0000313" key="3">
    <source>
        <dbReference type="Proteomes" id="UP000184476"/>
    </source>
</evidence>
<feature type="region of interest" description="Disordered" evidence="1">
    <location>
        <begin position="52"/>
        <end position="103"/>
    </location>
</feature>
<accession>A0A1M4SN27</accession>